<dbReference type="AlphaFoldDB" id="A0AAV4R5K2"/>
<protein>
    <submittedName>
        <fullName evidence="1">Uncharacterized protein</fullName>
    </submittedName>
</protein>
<evidence type="ECO:0000313" key="2">
    <source>
        <dbReference type="Proteomes" id="UP001054945"/>
    </source>
</evidence>
<dbReference type="EMBL" id="BPLR01007298">
    <property type="protein sequence ID" value="GIY15906.1"/>
    <property type="molecule type" value="Genomic_DNA"/>
</dbReference>
<proteinExistence type="predicted"/>
<sequence>MRLTGKPPCTACILSPQFSGGTPQYWHSKQLGHFLVVVVSLIDYKFGPRKAFGPDPSCSSKASLVSFQPRTPFVRKLIALPKPLRHFKE</sequence>
<gene>
    <name evidence="1" type="ORF">CEXT_535521</name>
</gene>
<accession>A0AAV4R5K2</accession>
<name>A0AAV4R5K2_CAEEX</name>
<reference evidence="1 2" key="1">
    <citation type="submission" date="2021-06" db="EMBL/GenBank/DDBJ databases">
        <title>Caerostris extrusa draft genome.</title>
        <authorList>
            <person name="Kono N."/>
            <person name="Arakawa K."/>
        </authorList>
    </citation>
    <scope>NUCLEOTIDE SEQUENCE [LARGE SCALE GENOMIC DNA]</scope>
</reference>
<comment type="caution">
    <text evidence="1">The sequence shown here is derived from an EMBL/GenBank/DDBJ whole genome shotgun (WGS) entry which is preliminary data.</text>
</comment>
<keyword evidence="2" id="KW-1185">Reference proteome</keyword>
<evidence type="ECO:0000313" key="1">
    <source>
        <dbReference type="EMBL" id="GIY15906.1"/>
    </source>
</evidence>
<dbReference type="Proteomes" id="UP001054945">
    <property type="component" value="Unassembled WGS sequence"/>
</dbReference>
<organism evidence="1 2">
    <name type="scientific">Caerostris extrusa</name>
    <name type="common">Bark spider</name>
    <name type="synonym">Caerostris bankana</name>
    <dbReference type="NCBI Taxonomy" id="172846"/>
    <lineage>
        <taxon>Eukaryota</taxon>
        <taxon>Metazoa</taxon>
        <taxon>Ecdysozoa</taxon>
        <taxon>Arthropoda</taxon>
        <taxon>Chelicerata</taxon>
        <taxon>Arachnida</taxon>
        <taxon>Araneae</taxon>
        <taxon>Araneomorphae</taxon>
        <taxon>Entelegynae</taxon>
        <taxon>Araneoidea</taxon>
        <taxon>Araneidae</taxon>
        <taxon>Caerostris</taxon>
    </lineage>
</organism>